<reference evidence="3" key="1">
    <citation type="submission" date="2021-01" db="EMBL/GenBank/DDBJ databases">
        <title>Caligus Genome Assembly.</title>
        <authorList>
            <person name="Gallardo-Escarate C."/>
        </authorList>
    </citation>
    <scope>NUCLEOTIDE SEQUENCE [LARGE SCALE GENOMIC DNA]</scope>
</reference>
<accession>A0A7T8H2W8</accession>
<name>A0A7T8H2W8_CALRO</name>
<dbReference type="AlphaFoldDB" id="A0A7T8H2W8"/>
<dbReference type="EMBL" id="CP045900">
    <property type="protein sequence ID" value="QQP42352.1"/>
    <property type="molecule type" value="Genomic_DNA"/>
</dbReference>
<gene>
    <name evidence="2" type="ORF">FKW44_016983</name>
</gene>
<evidence type="ECO:0000313" key="3">
    <source>
        <dbReference type="Proteomes" id="UP000595437"/>
    </source>
</evidence>
<keyword evidence="3" id="KW-1185">Reference proteome</keyword>
<dbReference type="Proteomes" id="UP000595437">
    <property type="component" value="Chromosome 11"/>
</dbReference>
<proteinExistence type="predicted"/>
<evidence type="ECO:0000313" key="2">
    <source>
        <dbReference type="EMBL" id="QQP42352.1"/>
    </source>
</evidence>
<evidence type="ECO:0000256" key="1">
    <source>
        <dbReference type="SAM" id="MobiDB-lite"/>
    </source>
</evidence>
<feature type="region of interest" description="Disordered" evidence="1">
    <location>
        <begin position="66"/>
        <end position="89"/>
    </location>
</feature>
<organism evidence="2 3">
    <name type="scientific">Caligus rogercresseyi</name>
    <name type="common">Sea louse</name>
    <dbReference type="NCBI Taxonomy" id="217165"/>
    <lineage>
        <taxon>Eukaryota</taxon>
        <taxon>Metazoa</taxon>
        <taxon>Ecdysozoa</taxon>
        <taxon>Arthropoda</taxon>
        <taxon>Crustacea</taxon>
        <taxon>Multicrustacea</taxon>
        <taxon>Hexanauplia</taxon>
        <taxon>Copepoda</taxon>
        <taxon>Siphonostomatoida</taxon>
        <taxon>Caligidae</taxon>
        <taxon>Caligus</taxon>
    </lineage>
</organism>
<feature type="non-terminal residue" evidence="2">
    <location>
        <position position="89"/>
    </location>
</feature>
<sequence>QVHRGQLPNRPGHFHISPQRAGQNKDKPSPAKAAPLGLCGNNRLLLNNQMLKKGEEEYLSTIPRRSVSEQRYSRSNPNVTFRRSSEMNN</sequence>
<feature type="region of interest" description="Disordered" evidence="1">
    <location>
        <begin position="1"/>
        <end position="36"/>
    </location>
</feature>
<feature type="compositionally biased region" description="Polar residues" evidence="1">
    <location>
        <begin position="73"/>
        <end position="89"/>
    </location>
</feature>
<protein>
    <submittedName>
        <fullName evidence="2">CG32447 CG32447PBlike</fullName>
    </submittedName>
</protein>
<feature type="non-terminal residue" evidence="2">
    <location>
        <position position="1"/>
    </location>
</feature>